<dbReference type="CDD" id="cd17094">
    <property type="entry name" value="FERM_F1_Max1_like"/>
    <property type="match status" value="1"/>
</dbReference>
<dbReference type="InterPro" id="IPR019748">
    <property type="entry name" value="FERM_central"/>
</dbReference>
<dbReference type="Gene3D" id="3.10.20.90">
    <property type="entry name" value="Phosphatidylinositol 3-kinase Catalytic Subunit, Chain A, domain 1"/>
    <property type="match status" value="1"/>
</dbReference>
<gene>
    <name evidence="9" type="primary">LOC107225285</name>
</gene>
<dbReference type="PROSITE" id="PS51016">
    <property type="entry name" value="MYTH4"/>
    <property type="match status" value="1"/>
</dbReference>
<dbReference type="RefSeq" id="XP_046599813.1">
    <property type="nucleotide sequence ID" value="XM_046743857.1"/>
</dbReference>
<feature type="coiled-coil region" evidence="3">
    <location>
        <begin position="121"/>
        <end position="155"/>
    </location>
</feature>
<dbReference type="SMART" id="SM00139">
    <property type="entry name" value="MyTH4"/>
    <property type="match status" value="1"/>
</dbReference>
<protein>
    <submittedName>
        <fullName evidence="9">Uncharacterized protein CG43867 isoform X13</fullName>
    </submittedName>
</protein>
<feature type="domain" description="PH" evidence="5">
    <location>
        <begin position="497"/>
        <end position="591"/>
    </location>
</feature>
<evidence type="ECO:0000259" key="7">
    <source>
        <dbReference type="PROSITE" id="PS51016"/>
    </source>
</evidence>
<dbReference type="Gene3D" id="2.30.29.30">
    <property type="entry name" value="Pleckstrin-homology domain (PH domain)/Phosphotyrosine-binding domain (PTB)"/>
    <property type="match status" value="3"/>
</dbReference>
<dbReference type="GeneID" id="107225285"/>
<dbReference type="Pfam" id="PF00784">
    <property type="entry name" value="MyTH4"/>
    <property type="match status" value="1"/>
</dbReference>
<dbReference type="SUPFAM" id="SSF47031">
    <property type="entry name" value="Second domain of FERM"/>
    <property type="match status" value="1"/>
</dbReference>
<dbReference type="Proteomes" id="UP000829291">
    <property type="component" value="Chromosome 6"/>
</dbReference>
<dbReference type="PROSITE" id="PS50057">
    <property type="entry name" value="FERM_3"/>
    <property type="match status" value="1"/>
</dbReference>
<dbReference type="CDD" id="cd14473">
    <property type="entry name" value="FERM_B-lobe"/>
    <property type="match status" value="1"/>
</dbReference>
<feature type="region of interest" description="Disordered" evidence="4">
    <location>
        <begin position="374"/>
        <end position="449"/>
    </location>
</feature>
<evidence type="ECO:0000256" key="1">
    <source>
        <dbReference type="ARBA" id="ARBA00022737"/>
    </source>
</evidence>
<dbReference type="InterPro" id="IPR019749">
    <property type="entry name" value="Band_41_domain"/>
</dbReference>
<name>A0ABM3GHU0_NEOLC</name>
<dbReference type="PROSITE" id="PS50003">
    <property type="entry name" value="PH_DOMAIN"/>
    <property type="match status" value="2"/>
</dbReference>
<dbReference type="SMART" id="SM00295">
    <property type="entry name" value="B41"/>
    <property type="match status" value="1"/>
</dbReference>
<dbReference type="InterPro" id="IPR038185">
    <property type="entry name" value="MyTH4_dom_sf"/>
</dbReference>
<feature type="region of interest" description="Disordered" evidence="4">
    <location>
        <begin position="312"/>
        <end position="352"/>
    </location>
</feature>
<sequence length="1301" mass="145769">MIQPVRSDKTNSTLEMESLEEMLRKLSELEQRVLEAEGRADEAEDKVRMMEERLVKGEYCLSTSSVSSPTHSVPSTSGVQSEKIDDTHCACITKLETQVEEQRQLRLQDARQVEAKAARIKEWVTNKLRELEQQNQHLREQNNKCNQQLELLRNHITNIGLRPPAPTRASLSLEVDPTLRRRSESLDTTPHAIQETIQNSIAEPQTSTRHRRHLSACGTIQQGSTAVNMDSSILSEELAAAVENLVMLPNIPGVLETNRDSTGSEAVHDYAEIYTPSREGVNWSQAGQGPRPPTPPLHRFPSWEAKIYQVADGGLGIGPPTNEESAPSTTTNTTSSSKHSHATGHNLTAHNSQGYCDISVPVYATVKGRASQIRSMPFGDSSDDSSEGEEHPNQTETNTRITNSSSDNTDSSLGSGSSPSKSVKTTSSLSPAKRSSSGSPSKSVKRDVTKFSDTSLESGLSEDYAIPPDALSSTSLESSMPSLLIRASGESPKRLESLEKTGHLAKLGGKLKTWRKRWFVLKNGVLTYWKSQNDANRKPQGQIILDEVCRINRAEGAATFEIATGKKTYYLTADCIATMEDWIRVLQNVQRRNATKLLLSKEDNKPTIQGWLTKVKNGHAKKCWCVLIGKMFLYFKCPSDTNPIGQINMRDARVEEVEHVSDSDSEERDAECPHERTIGIFPTHQGPTYLLISHKHEKDNWLYHLTVVSGGGPSAGTQYEQLVQRLMETDGDPTCVLWRHPLLLHTKENIASPLTSLTSESLQMEAIKLFKACQLFMSVAVEQAGIDYHVVLAQNALQQCLDQPELQSEFVSALVKQTSRHTQQRLGVQAHSTPTILDCKTNPAQYVLVQGWQLLALAVSLFLPRNNRLLWYLKLHLNRNADSKTECGKYAAYCERALERTLQNGGREVKPSRMEVLSILLKNPYHHSLPHAIPVHFLNGTYQVVSFDGSTTIEEFLNTLNQEIGCRDVHQSGFTLFSDDPIEKDLEHFIDLQAKLCDIISKWETALREKGSGKFENTRVIQLTYKSRCYWKHAVKMETDRERLLLCYQINQQVVQGKFPVNRELAFELASLMAQIDFGEYSNEKTRGSSGPGNNAHYHVLQALDKFYPIRYRINITSDQLRELQEKLQEKWISLRGRSILDCVRIYLTCTRKWPFFGATLYQAKLKQVEPATVWIAVSEDSVTLLELQTMAVLWRYNYANIITFGGCLDDFMLVACPDEGAAEQKLLFALNKPKILEITLLIADYMNALGHALPGTPQMNTLTRNGSHRSIKSTLRPATGSSCLPTQPDILKSTPDHQRP</sequence>
<evidence type="ECO:0000313" key="9">
    <source>
        <dbReference type="RefSeq" id="XP_046599813.1"/>
    </source>
</evidence>
<evidence type="ECO:0000256" key="2">
    <source>
        <dbReference type="ARBA" id="ARBA00023054"/>
    </source>
</evidence>
<dbReference type="Gene3D" id="1.20.80.10">
    <property type="match status" value="1"/>
</dbReference>
<dbReference type="SUPFAM" id="SSF50729">
    <property type="entry name" value="PH domain-like"/>
    <property type="match status" value="2"/>
</dbReference>
<proteinExistence type="predicted"/>
<feature type="compositionally biased region" description="Low complexity" evidence="4">
    <location>
        <begin position="402"/>
        <end position="442"/>
    </location>
</feature>
<feature type="region of interest" description="Disordered" evidence="4">
    <location>
        <begin position="278"/>
        <end position="300"/>
    </location>
</feature>
<organism evidence="8 9">
    <name type="scientific">Neodiprion lecontei</name>
    <name type="common">Redheaded pine sawfly</name>
    <dbReference type="NCBI Taxonomy" id="441921"/>
    <lineage>
        <taxon>Eukaryota</taxon>
        <taxon>Metazoa</taxon>
        <taxon>Ecdysozoa</taxon>
        <taxon>Arthropoda</taxon>
        <taxon>Hexapoda</taxon>
        <taxon>Insecta</taxon>
        <taxon>Pterygota</taxon>
        <taxon>Neoptera</taxon>
        <taxon>Endopterygota</taxon>
        <taxon>Hymenoptera</taxon>
        <taxon>Tenthredinoidea</taxon>
        <taxon>Diprionidae</taxon>
        <taxon>Diprioninae</taxon>
        <taxon>Neodiprion</taxon>
    </lineage>
</organism>
<dbReference type="CDD" id="cd13282">
    <property type="entry name" value="PH1_PLEKHH1_PLEKHH2"/>
    <property type="match status" value="1"/>
</dbReference>
<accession>A0ABM3GHU0</accession>
<dbReference type="CDD" id="cd00821">
    <property type="entry name" value="PH"/>
    <property type="match status" value="1"/>
</dbReference>
<keyword evidence="1" id="KW-0677">Repeat</keyword>
<dbReference type="SMART" id="SM00233">
    <property type="entry name" value="PH"/>
    <property type="match status" value="2"/>
</dbReference>
<feature type="domain" description="FERM" evidence="6">
    <location>
        <begin position="931"/>
        <end position="1254"/>
    </location>
</feature>
<dbReference type="PANTHER" id="PTHR22903:SF8">
    <property type="entry name" value="MAX-1A"/>
    <property type="match status" value="1"/>
</dbReference>
<keyword evidence="8" id="KW-1185">Reference proteome</keyword>
<dbReference type="Gene3D" id="1.25.40.530">
    <property type="entry name" value="MyTH4 domain"/>
    <property type="match status" value="1"/>
</dbReference>
<dbReference type="InterPro" id="IPR011993">
    <property type="entry name" value="PH-like_dom_sf"/>
</dbReference>
<feature type="domain" description="PH" evidence="5">
    <location>
        <begin position="605"/>
        <end position="710"/>
    </location>
</feature>
<dbReference type="InterPro" id="IPR001849">
    <property type="entry name" value="PH_domain"/>
</dbReference>
<dbReference type="InterPro" id="IPR035963">
    <property type="entry name" value="FERM_2"/>
</dbReference>
<dbReference type="Pfam" id="PF21989">
    <property type="entry name" value="RA_2"/>
    <property type="match status" value="1"/>
</dbReference>
<evidence type="ECO:0000259" key="5">
    <source>
        <dbReference type="PROSITE" id="PS50003"/>
    </source>
</evidence>
<feature type="domain" description="MyTH4" evidence="7">
    <location>
        <begin position="745"/>
        <end position="920"/>
    </location>
</feature>
<reference evidence="9" key="1">
    <citation type="submission" date="2025-08" db="UniProtKB">
        <authorList>
            <consortium name="RefSeq"/>
        </authorList>
    </citation>
    <scope>IDENTIFICATION</scope>
    <source>
        <tissue evidence="9">Thorax and Abdomen</tissue>
    </source>
</reference>
<evidence type="ECO:0000256" key="3">
    <source>
        <dbReference type="SAM" id="Coils"/>
    </source>
</evidence>
<dbReference type="Pfam" id="PF00373">
    <property type="entry name" value="FERM_M"/>
    <property type="match status" value="1"/>
</dbReference>
<evidence type="ECO:0000313" key="8">
    <source>
        <dbReference type="Proteomes" id="UP000829291"/>
    </source>
</evidence>
<dbReference type="PANTHER" id="PTHR22903">
    <property type="entry name" value="PLEKHH PROTEIN"/>
    <property type="match status" value="1"/>
</dbReference>
<dbReference type="InterPro" id="IPR000299">
    <property type="entry name" value="FERM_domain"/>
</dbReference>
<keyword evidence="2 3" id="KW-0175">Coiled coil</keyword>
<evidence type="ECO:0000259" key="6">
    <source>
        <dbReference type="PROSITE" id="PS50057"/>
    </source>
</evidence>
<feature type="compositionally biased region" description="Low complexity" evidence="4">
    <location>
        <begin position="320"/>
        <end position="337"/>
    </location>
</feature>
<evidence type="ECO:0000256" key="4">
    <source>
        <dbReference type="SAM" id="MobiDB-lite"/>
    </source>
</evidence>
<dbReference type="InterPro" id="IPR014352">
    <property type="entry name" value="FERM/acyl-CoA-bd_prot_sf"/>
</dbReference>
<feature type="coiled-coil region" evidence="3">
    <location>
        <begin position="9"/>
        <end position="53"/>
    </location>
</feature>
<dbReference type="Pfam" id="PF00169">
    <property type="entry name" value="PH"/>
    <property type="match status" value="2"/>
</dbReference>
<feature type="region of interest" description="Disordered" evidence="4">
    <location>
        <begin position="1275"/>
        <end position="1301"/>
    </location>
</feature>
<dbReference type="InterPro" id="IPR000857">
    <property type="entry name" value="MyTH4_dom"/>
</dbReference>